<comment type="caution">
    <text evidence="7">The sequence shown here is derived from an EMBL/GenBank/DDBJ whole genome shotgun (WGS) entry which is preliminary data.</text>
</comment>
<dbReference type="Gene3D" id="2.10.25.160">
    <property type="entry name" value="Granulin"/>
    <property type="match status" value="12"/>
</dbReference>
<dbReference type="FunFam" id="2.10.25.160:FF:000001">
    <property type="entry name" value="Granulin precursor"/>
    <property type="match status" value="2"/>
</dbReference>
<organism evidence="7 8">
    <name type="scientific">Plakobranchus ocellatus</name>
    <dbReference type="NCBI Taxonomy" id="259542"/>
    <lineage>
        <taxon>Eukaryota</taxon>
        <taxon>Metazoa</taxon>
        <taxon>Spiralia</taxon>
        <taxon>Lophotrochozoa</taxon>
        <taxon>Mollusca</taxon>
        <taxon>Gastropoda</taxon>
        <taxon>Heterobranchia</taxon>
        <taxon>Euthyneura</taxon>
        <taxon>Panpulmonata</taxon>
        <taxon>Sacoglossa</taxon>
        <taxon>Placobranchoidea</taxon>
        <taxon>Plakobranchidae</taxon>
        <taxon>Plakobranchus</taxon>
    </lineage>
</organism>
<comment type="subcellular location">
    <subcellularLocation>
        <location evidence="1">Secreted</location>
    </subcellularLocation>
</comment>
<feature type="domain" description="Granulins" evidence="6">
    <location>
        <begin position="67"/>
        <end position="80"/>
    </location>
</feature>
<feature type="domain" description="Granulins" evidence="6">
    <location>
        <begin position="715"/>
        <end position="728"/>
    </location>
</feature>
<feature type="domain" description="Granulins" evidence="6">
    <location>
        <begin position="791"/>
        <end position="804"/>
    </location>
</feature>
<dbReference type="InterPro" id="IPR000118">
    <property type="entry name" value="Granulin"/>
</dbReference>
<evidence type="ECO:0000256" key="4">
    <source>
        <dbReference type="ARBA" id="ARBA00023157"/>
    </source>
</evidence>
<keyword evidence="4" id="KW-1015">Disulfide bond</keyword>
<dbReference type="AlphaFoldDB" id="A0AAV4CGD7"/>
<dbReference type="InterPro" id="IPR037277">
    <property type="entry name" value="Granulin_sf"/>
</dbReference>
<dbReference type="PROSITE" id="PS00799">
    <property type="entry name" value="GRANULINS"/>
    <property type="match status" value="10"/>
</dbReference>
<keyword evidence="8" id="KW-1185">Reference proteome</keyword>
<evidence type="ECO:0000256" key="5">
    <source>
        <dbReference type="SAM" id="SignalP"/>
    </source>
</evidence>
<protein>
    <submittedName>
        <fullName evidence="7">Granulin epithelin variant 1</fullName>
    </submittedName>
</protein>
<reference evidence="7 8" key="1">
    <citation type="journal article" date="2021" name="Elife">
        <title>Chloroplast acquisition without the gene transfer in kleptoplastic sea slugs, Plakobranchus ocellatus.</title>
        <authorList>
            <person name="Maeda T."/>
            <person name="Takahashi S."/>
            <person name="Yoshida T."/>
            <person name="Shimamura S."/>
            <person name="Takaki Y."/>
            <person name="Nagai Y."/>
            <person name="Toyoda A."/>
            <person name="Suzuki Y."/>
            <person name="Arimoto A."/>
            <person name="Ishii H."/>
            <person name="Satoh N."/>
            <person name="Nishiyama T."/>
            <person name="Hasebe M."/>
            <person name="Maruyama T."/>
            <person name="Minagawa J."/>
            <person name="Obokata J."/>
            <person name="Shigenobu S."/>
        </authorList>
    </citation>
    <scope>NUCLEOTIDE SEQUENCE [LARGE SCALE GENOMIC DNA]</scope>
</reference>
<feature type="domain" description="Granulins" evidence="6">
    <location>
        <begin position="375"/>
        <end position="388"/>
    </location>
</feature>
<accession>A0AAV4CGD7</accession>
<dbReference type="SMART" id="SM00277">
    <property type="entry name" value="GRAN"/>
    <property type="match status" value="11"/>
</dbReference>
<dbReference type="PANTHER" id="PTHR12274">
    <property type="entry name" value="GRANULIN"/>
    <property type="match status" value="1"/>
</dbReference>
<evidence type="ECO:0000259" key="6">
    <source>
        <dbReference type="PROSITE" id="PS00799"/>
    </source>
</evidence>
<evidence type="ECO:0000313" key="8">
    <source>
        <dbReference type="Proteomes" id="UP000735302"/>
    </source>
</evidence>
<dbReference type="SUPFAM" id="SSF57277">
    <property type="entry name" value="Granulin repeat"/>
    <property type="match status" value="12"/>
</dbReference>
<evidence type="ECO:0000256" key="2">
    <source>
        <dbReference type="ARBA" id="ARBA00010093"/>
    </source>
</evidence>
<feature type="domain" description="Granulins" evidence="6">
    <location>
        <begin position="484"/>
        <end position="497"/>
    </location>
</feature>
<feature type="domain" description="Granulins" evidence="6">
    <location>
        <begin position="638"/>
        <end position="651"/>
    </location>
</feature>
<feature type="domain" description="Granulins" evidence="6">
    <location>
        <begin position="298"/>
        <end position="311"/>
    </location>
</feature>
<proteinExistence type="inferred from homology"/>
<evidence type="ECO:0000256" key="3">
    <source>
        <dbReference type="ARBA" id="ARBA00022525"/>
    </source>
</evidence>
<dbReference type="Pfam" id="PF00396">
    <property type="entry name" value="Granulin"/>
    <property type="match status" value="10"/>
</dbReference>
<dbReference type="GO" id="GO:0005576">
    <property type="term" value="C:extracellular region"/>
    <property type="evidence" value="ECO:0007669"/>
    <property type="project" value="UniProtKB-SubCell"/>
</dbReference>
<feature type="domain" description="Granulins" evidence="6">
    <location>
        <begin position="561"/>
        <end position="574"/>
    </location>
</feature>
<dbReference type="PANTHER" id="PTHR12274:SF3">
    <property type="entry name" value="PROGRANULIN"/>
    <property type="match status" value="1"/>
</dbReference>
<evidence type="ECO:0000256" key="1">
    <source>
        <dbReference type="ARBA" id="ARBA00004613"/>
    </source>
</evidence>
<comment type="similarity">
    <text evidence="2">Belongs to the granulin family.</text>
</comment>
<feature type="domain" description="Granulins" evidence="6">
    <location>
        <begin position="144"/>
        <end position="157"/>
    </location>
</feature>
<keyword evidence="5" id="KW-0732">Signal</keyword>
<name>A0AAV4CGD7_9GAST</name>
<dbReference type="InterPro" id="IPR039036">
    <property type="entry name" value="Granulin_fam"/>
</dbReference>
<sequence>MKIFVFIALTAFIAISQAMSVTKMEIIPTEENDVTCPDQSQCPEGQTCCADLQGGYACCPLPKAVCCSDKLHCCPSGYKCDVSGGRCLKGNDIQTWFSKQPAKPAPEVKVVTCPDQSMCQDGQTCCQDQQGGYACCPLPKAVCCSDKLHCCPSGYQCDVSGGRCLKGNDIQTWFTKQPAKPSPEVNTVTCPDQSRCPDGNTCCQDQRGGFACCPLPKAVCCSDKLHCCPSGYQCDVSAGRCLKGNDILIWFTKQPARPAPEVNSVTCPDQSRCQDGQTCCEDQQGGYACCPLPKAVCCSDKLHCCPSGYRCDVSGGICLKGNDIQTWFTKQPAKPAPEVNSVTCPDQSRCPDGNTCCEDQQGGYACCPLPKAVCCSDKLHCCPSGYQCDVSAGRCLKGNDILIWFTKQPAKPAPEVNTVTCPDQSRCQDGQTCCEDQQGGYACCPLPKNDVTCPDQSQCPEGQTCCADLQGGYACCPLPKAVCCSDKLHCCPSGYQCDVSGGRCLKGNDIQTWFTKQPAKPAPEVNSVTCPDQSRCQDGQTCCEDQQGGYACCPLPKAVCCSDKLHCCPSGYRCDVSAGICLKGNDIQTWFTKQPAKPAPEVNTVTCPDQSRCPDGNTCCEDQQGGYACCPLPKAVCCSDKLHCCPSGYQCDVSAGRCLKGNDIQTWFTKQPARPAPEVNSVTCPDQSRCQDGQTCCEDQQGGYACCPLPKAVCCSDKLHCCPSGYRCDVSAGICLKGNDIQTWFTKQPAKPAPEVKVTCPDQSMCQDGQTCCQDQQGGYACCPLPKAVCCSDKLHCCPSGYQCDVSAGRCLKGNDIQIWFTKQPAKPAPEVNTVTCPDQSRCPDGNTCCEDQQGGYACCPLPKVSLTLEGFVAFLYLE</sequence>
<feature type="chain" id="PRO_5043483971" evidence="5">
    <location>
        <begin position="19"/>
        <end position="879"/>
    </location>
</feature>
<dbReference type="Proteomes" id="UP000735302">
    <property type="component" value="Unassembled WGS sequence"/>
</dbReference>
<feature type="signal peptide" evidence="5">
    <location>
        <begin position="1"/>
        <end position="18"/>
    </location>
</feature>
<feature type="domain" description="Granulins" evidence="6">
    <location>
        <begin position="221"/>
        <end position="234"/>
    </location>
</feature>
<dbReference type="EMBL" id="BLXT01006479">
    <property type="protein sequence ID" value="GFO31881.1"/>
    <property type="molecule type" value="Genomic_DNA"/>
</dbReference>
<evidence type="ECO:0000313" key="7">
    <source>
        <dbReference type="EMBL" id="GFO31881.1"/>
    </source>
</evidence>
<gene>
    <name evidence="7" type="ORF">PoB_005838600</name>
</gene>
<keyword evidence="3" id="KW-0964">Secreted</keyword>